<evidence type="ECO:0000313" key="19">
    <source>
        <dbReference type="Proteomes" id="UP001560019"/>
    </source>
</evidence>
<feature type="signal peptide" evidence="15">
    <location>
        <begin position="1"/>
        <end position="27"/>
    </location>
</feature>
<comment type="subcellular location">
    <subcellularLocation>
        <location evidence="1">Cell outer membrane</location>
        <topology evidence="1">Multi-pass membrane protein</topology>
    </subcellularLocation>
</comment>
<dbReference type="RefSeq" id="WP_125408407.1">
    <property type="nucleotide sequence ID" value="NZ_JBEHHI010000001.1"/>
</dbReference>
<dbReference type="EMBL" id="JBEHHI010000001">
    <property type="protein sequence ID" value="MEX5728046.1"/>
    <property type="molecule type" value="Genomic_DNA"/>
</dbReference>
<evidence type="ECO:0000259" key="17">
    <source>
        <dbReference type="Pfam" id="PF22461"/>
    </source>
</evidence>
<feature type="chain" id="PRO_5045297240" evidence="15">
    <location>
        <begin position="28"/>
        <end position="372"/>
    </location>
</feature>
<protein>
    <submittedName>
        <fullName evidence="18">Polysaccharide export outer membrane protein</fullName>
    </submittedName>
</protein>
<feature type="domain" description="SLBB" evidence="17">
    <location>
        <begin position="170"/>
        <end position="245"/>
    </location>
</feature>
<keyword evidence="5" id="KW-0762">Sugar transport</keyword>
<keyword evidence="3" id="KW-0813">Transport</keyword>
<evidence type="ECO:0000256" key="7">
    <source>
        <dbReference type="ARBA" id="ARBA00022729"/>
    </source>
</evidence>
<dbReference type="Proteomes" id="UP001560019">
    <property type="component" value="Unassembled WGS sequence"/>
</dbReference>
<dbReference type="InterPro" id="IPR003715">
    <property type="entry name" value="Poly_export_N"/>
</dbReference>
<evidence type="ECO:0000256" key="13">
    <source>
        <dbReference type="ARBA" id="ARBA00023237"/>
    </source>
</evidence>
<evidence type="ECO:0000256" key="6">
    <source>
        <dbReference type="ARBA" id="ARBA00022692"/>
    </source>
</evidence>
<dbReference type="Gene3D" id="3.10.560.10">
    <property type="entry name" value="Outer membrane lipoprotein wza domain like"/>
    <property type="match status" value="2"/>
</dbReference>
<evidence type="ECO:0000256" key="14">
    <source>
        <dbReference type="ARBA" id="ARBA00023288"/>
    </source>
</evidence>
<keyword evidence="19" id="KW-1185">Reference proteome</keyword>
<keyword evidence="8" id="KW-0625">Polysaccharide transport</keyword>
<dbReference type="Gene3D" id="3.30.1950.10">
    <property type="entry name" value="wza like domain"/>
    <property type="match status" value="1"/>
</dbReference>
<dbReference type="Pfam" id="PF22461">
    <property type="entry name" value="SLBB_2"/>
    <property type="match status" value="1"/>
</dbReference>
<dbReference type="InterPro" id="IPR049712">
    <property type="entry name" value="Poly_export"/>
</dbReference>
<evidence type="ECO:0000256" key="11">
    <source>
        <dbReference type="ARBA" id="ARBA00023136"/>
    </source>
</evidence>
<keyword evidence="6" id="KW-0812">Transmembrane</keyword>
<dbReference type="PROSITE" id="PS51257">
    <property type="entry name" value="PROKAR_LIPOPROTEIN"/>
    <property type="match status" value="1"/>
</dbReference>
<gene>
    <name evidence="18" type="ORF">Ga0609869_001399</name>
</gene>
<keyword evidence="9" id="KW-0406">Ion transport</keyword>
<evidence type="ECO:0000256" key="3">
    <source>
        <dbReference type="ARBA" id="ARBA00022448"/>
    </source>
</evidence>
<sequence length="372" mass="39349">MPDHHRRQVLVLGAASLLSACSLPRGAAQENEILGSTKDDALAGYAIYQVSRAFLPQVAEWPTTGKRPMGGWIARQRGPSGQVIAAGDQVNLVVWDSDENSLLTSPEQKVVQMNGMTVSPNGALFVPYVDEVYVAGMTPSAARAKIQAQLEAIIPSAQVQLSLASGPRSSVSVVGGVGRPGTYPIVDRDMTVLSLISQGGGVLPSLRNPLIRLVRGGDLYVTSISRLYDNPGLDTTLRAGDKVIVEEDPRYFLALGAGGSETLIPFPKDDVSALDAMALIGGVADNRADPRGILILREYPASAIRAGMRGPREQRVIFTIDLTTADGLFSAGKFAVNPGDLVYISESPITSVDTISRIVGNFLALGSRASNL</sequence>
<keyword evidence="12" id="KW-0564">Palmitate</keyword>
<evidence type="ECO:0000256" key="1">
    <source>
        <dbReference type="ARBA" id="ARBA00004571"/>
    </source>
</evidence>
<reference evidence="18 19" key="1">
    <citation type="submission" date="2024-06" db="EMBL/GenBank/DDBJ databases">
        <title>Genome of Rhodovulum iodosum, a marine photoferrotroph.</title>
        <authorList>
            <person name="Bianchini G."/>
            <person name="Nikeleit V."/>
            <person name="Kappler A."/>
            <person name="Bryce C."/>
            <person name="Sanchez-Baracaldo P."/>
        </authorList>
    </citation>
    <scope>NUCLEOTIDE SEQUENCE [LARGE SCALE GENOMIC DNA]</scope>
    <source>
        <strain evidence="18 19">UT/N1</strain>
    </source>
</reference>
<evidence type="ECO:0000256" key="8">
    <source>
        <dbReference type="ARBA" id="ARBA00023047"/>
    </source>
</evidence>
<evidence type="ECO:0000256" key="4">
    <source>
        <dbReference type="ARBA" id="ARBA00022452"/>
    </source>
</evidence>
<organism evidence="18 19">
    <name type="scientific">Rhodovulum iodosum</name>
    <dbReference type="NCBI Taxonomy" id="68291"/>
    <lineage>
        <taxon>Bacteria</taxon>
        <taxon>Pseudomonadati</taxon>
        <taxon>Pseudomonadota</taxon>
        <taxon>Alphaproteobacteria</taxon>
        <taxon>Rhodobacterales</taxon>
        <taxon>Paracoccaceae</taxon>
        <taxon>Rhodovulum</taxon>
    </lineage>
</organism>
<evidence type="ECO:0000256" key="5">
    <source>
        <dbReference type="ARBA" id="ARBA00022597"/>
    </source>
</evidence>
<name>A0ABV3XRT5_9RHOB</name>
<dbReference type="PANTHER" id="PTHR33619">
    <property type="entry name" value="POLYSACCHARIDE EXPORT PROTEIN GFCE-RELATED"/>
    <property type="match status" value="1"/>
</dbReference>
<keyword evidence="7 15" id="KW-0732">Signal</keyword>
<keyword evidence="11" id="KW-0472">Membrane</keyword>
<feature type="domain" description="Polysaccharide export protein N-terminal" evidence="16">
    <location>
        <begin position="80"/>
        <end position="163"/>
    </location>
</feature>
<keyword evidence="14" id="KW-0449">Lipoprotein</keyword>
<proteinExistence type="inferred from homology"/>
<evidence type="ECO:0000256" key="15">
    <source>
        <dbReference type="SAM" id="SignalP"/>
    </source>
</evidence>
<evidence type="ECO:0000256" key="12">
    <source>
        <dbReference type="ARBA" id="ARBA00023139"/>
    </source>
</evidence>
<keyword evidence="13" id="KW-0998">Cell outer membrane</keyword>
<evidence type="ECO:0000259" key="16">
    <source>
        <dbReference type="Pfam" id="PF02563"/>
    </source>
</evidence>
<dbReference type="InterPro" id="IPR054765">
    <property type="entry name" value="SLBB_dom"/>
</dbReference>
<keyword evidence="10" id="KW-0626">Porin</keyword>
<evidence type="ECO:0000256" key="10">
    <source>
        <dbReference type="ARBA" id="ARBA00023114"/>
    </source>
</evidence>
<accession>A0ABV3XRT5</accession>
<keyword evidence="4" id="KW-1134">Transmembrane beta strand</keyword>
<evidence type="ECO:0000256" key="2">
    <source>
        <dbReference type="ARBA" id="ARBA00009450"/>
    </source>
</evidence>
<evidence type="ECO:0000256" key="9">
    <source>
        <dbReference type="ARBA" id="ARBA00023065"/>
    </source>
</evidence>
<comment type="similarity">
    <text evidence="2">Belongs to the BexD/CtrA/VexA family.</text>
</comment>
<evidence type="ECO:0000313" key="18">
    <source>
        <dbReference type="EMBL" id="MEX5728046.1"/>
    </source>
</evidence>
<comment type="caution">
    <text evidence="18">The sequence shown here is derived from an EMBL/GenBank/DDBJ whole genome shotgun (WGS) entry which is preliminary data.</text>
</comment>
<dbReference type="PANTHER" id="PTHR33619:SF3">
    <property type="entry name" value="POLYSACCHARIDE EXPORT PROTEIN GFCE-RELATED"/>
    <property type="match status" value="1"/>
</dbReference>
<dbReference type="Pfam" id="PF02563">
    <property type="entry name" value="Poly_export"/>
    <property type="match status" value="1"/>
</dbReference>